<keyword evidence="4 6" id="KW-1133">Transmembrane helix</keyword>
<feature type="transmembrane region" description="Helical" evidence="6">
    <location>
        <begin position="155"/>
        <end position="177"/>
    </location>
</feature>
<feature type="transmembrane region" description="Helical" evidence="6">
    <location>
        <begin position="317"/>
        <end position="334"/>
    </location>
</feature>
<keyword evidence="5 6" id="KW-0472">Membrane</keyword>
<feature type="transmembrane region" description="Helical" evidence="6">
    <location>
        <begin position="228"/>
        <end position="249"/>
    </location>
</feature>
<keyword evidence="8" id="KW-1185">Reference proteome</keyword>
<dbReference type="OrthoDB" id="9810654at2"/>
<keyword evidence="6" id="KW-0046">Antibiotic resistance</keyword>
<comment type="similarity">
    <text evidence="6">Belongs to the LPG synthase family.</text>
</comment>
<protein>
    <recommendedName>
        <fullName evidence="6">Phosphatidylglycerol lysyltransferase</fullName>
        <ecNumber evidence="6">2.3.2.3</ecNumber>
    </recommendedName>
    <alternativeName>
        <fullName evidence="6">Lysylphosphatidylglycerol synthase</fullName>
    </alternativeName>
</protein>
<dbReference type="AlphaFoldDB" id="A0A430B8K8"/>
<evidence type="ECO:0000256" key="5">
    <source>
        <dbReference type="ARBA" id="ARBA00023136"/>
    </source>
</evidence>
<gene>
    <name evidence="6" type="primary">mprF</name>
    <name evidence="7" type="ORF">CBF28_00480</name>
</gene>
<keyword evidence="3 6" id="KW-0812">Transmembrane</keyword>
<dbReference type="NCBIfam" id="TIGR00374">
    <property type="entry name" value="flippase-like domain"/>
    <property type="match status" value="1"/>
</dbReference>
<name>A0A430B8K8_9ENTE</name>
<reference evidence="7 8" key="1">
    <citation type="submission" date="2017-05" db="EMBL/GenBank/DDBJ databases">
        <title>Vagococcus spp. assemblies.</title>
        <authorList>
            <person name="Gulvik C.A."/>
        </authorList>
    </citation>
    <scope>NUCLEOTIDE SEQUENCE [LARGE SCALE GENOMIC DNA]</scope>
    <source>
        <strain evidence="7 8">SS1714</strain>
    </source>
</reference>
<keyword evidence="6" id="KW-0443">Lipid metabolism</keyword>
<feature type="transmembrane region" description="Helical" evidence="6">
    <location>
        <begin position="261"/>
        <end position="280"/>
    </location>
</feature>
<dbReference type="InterPro" id="IPR022791">
    <property type="entry name" value="L-PG_synthase/AglD"/>
</dbReference>
<evidence type="ECO:0000256" key="2">
    <source>
        <dbReference type="ARBA" id="ARBA00022475"/>
    </source>
</evidence>
<dbReference type="EMBL" id="NGKB01000001">
    <property type="protein sequence ID" value="RSU16694.1"/>
    <property type="molecule type" value="Genomic_DNA"/>
</dbReference>
<keyword evidence="2" id="KW-1003">Cell membrane</keyword>
<comment type="subcellular location">
    <subcellularLocation>
        <location evidence="1 6">Cell membrane</location>
        <topology evidence="1 6">Multi-pass membrane protein</topology>
    </subcellularLocation>
</comment>
<dbReference type="GO" id="GO:0006629">
    <property type="term" value="P:lipid metabolic process"/>
    <property type="evidence" value="ECO:0007669"/>
    <property type="project" value="UniProtKB-KW"/>
</dbReference>
<dbReference type="GeneID" id="95579953"/>
<evidence type="ECO:0000313" key="8">
    <source>
        <dbReference type="Proteomes" id="UP000288028"/>
    </source>
</evidence>
<evidence type="ECO:0000256" key="1">
    <source>
        <dbReference type="ARBA" id="ARBA00004651"/>
    </source>
</evidence>
<sequence>MSRKNGIYLGIAVLLGFIVIWTELKKVSFDEIYAEIVTIKWGWLIVAFLCMLIHWGIEGRITQLFLKRSNPDYSFKNAYRIPLIEHLFNAITPFSTGGQPAQIVALGKSGVDYGVAASVSLMKFIVYQVWIVFNFIICIVLGFKWVSNSLESLSYLILIGFAIHFIVVFCLLMVMFWHSLTKNIVNGVFNFLNHLKLGKRLQKFRQPLLNKMTTFYEQSNYMRNQGTLIFKTSFLTIMQLIMYYIVPYFVLLALNTENVNVFKVIVFHAFIIMIISLFPIPGGTGGAEYSFTLLFGTFIFVPGKLVLAIFLWRIVTYYMGIVLGLIALFIKPDISTNQTKRIETIV</sequence>
<dbReference type="EC" id="2.3.2.3" evidence="6"/>
<comment type="caution">
    <text evidence="7">The sequence shown here is derived from an EMBL/GenBank/DDBJ whole genome shotgun (WGS) entry which is preliminary data.</text>
</comment>
<comment type="function">
    <text evidence="6">Catalyzes the transfer of a lysyl group from L-lysyl-tRNA(Lys) to membrane-bound phosphatidylglycerol (PG), which produces lysylphosphatidylglycerol (LPG), a major component of the bacterial membrane with a positive net charge. LPG synthesis contributes to bacterial virulence as it is involved in the resistance mechanism against cationic antimicrobial peptides (CAMP) produces by the host's immune system (defensins, cathelicidins) and by the competing microorganisms.</text>
</comment>
<evidence type="ECO:0000313" key="7">
    <source>
        <dbReference type="EMBL" id="RSU16694.1"/>
    </source>
</evidence>
<dbReference type="GO" id="GO:0005886">
    <property type="term" value="C:plasma membrane"/>
    <property type="evidence" value="ECO:0007669"/>
    <property type="project" value="UniProtKB-SubCell"/>
</dbReference>
<feature type="transmembrane region" description="Helical" evidence="6">
    <location>
        <begin position="7"/>
        <end position="24"/>
    </location>
</feature>
<dbReference type="GO" id="GO:0050071">
    <property type="term" value="F:phosphatidylglycerol lysyltransferase activity"/>
    <property type="evidence" value="ECO:0007669"/>
    <property type="project" value="UniProtKB-EC"/>
</dbReference>
<dbReference type="PANTHER" id="PTHR37693">
    <property type="entry name" value="PHOSPHATIDYLGLYCEROL LYSYLTRANSFERASE"/>
    <property type="match status" value="1"/>
</dbReference>
<dbReference type="Proteomes" id="UP000288028">
    <property type="component" value="Unassembled WGS sequence"/>
</dbReference>
<feature type="transmembrane region" description="Helical" evidence="6">
    <location>
        <begin position="36"/>
        <end position="57"/>
    </location>
</feature>
<dbReference type="Pfam" id="PF03706">
    <property type="entry name" value="LPG_synthase_TM"/>
    <property type="match status" value="1"/>
</dbReference>
<comment type="catalytic activity">
    <reaction evidence="6">
        <text>L-lysyl-tRNA(Lys) + a 1,2-diacyl-sn-glycero-3-phospho-(1'-sn-glycerol) = a 1,2-diacyl-sn-glycero-3-phospho-1'-(3'-O-L-lysyl)-sn-glycerol + tRNA(Lys)</text>
        <dbReference type="Rhea" id="RHEA:10668"/>
        <dbReference type="Rhea" id="RHEA-COMP:9696"/>
        <dbReference type="Rhea" id="RHEA-COMP:9697"/>
        <dbReference type="ChEBI" id="CHEBI:64716"/>
        <dbReference type="ChEBI" id="CHEBI:75792"/>
        <dbReference type="ChEBI" id="CHEBI:78442"/>
        <dbReference type="ChEBI" id="CHEBI:78529"/>
        <dbReference type="EC" id="2.3.2.3"/>
    </reaction>
</comment>
<dbReference type="GO" id="GO:0046677">
    <property type="term" value="P:response to antibiotic"/>
    <property type="evidence" value="ECO:0007669"/>
    <property type="project" value="UniProtKB-KW"/>
</dbReference>
<proteinExistence type="inferred from homology"/>
<organism evidence="7 8">
    <name type="scientific">Vagococcus carniphilus</name>
    <dbReference type="NCBI Taxonomy" id="218144"/>
    <lineage>
        <taxon>Bacteria</taxon>
        <taxon>Bacillati</taxon>
        <taxon>Bacillota</taxon>
        <taxon>Bacilli</taxon>
        <taxon>Lactobacillales</taxon>
        <taxon>Enterococcaceae</taxon>
        <taxon>Vagococcus</taxon>
    </lineage>
</organism>
<feature type="transmembrane region" description="Helical" evidence="6">
    <location>
        <begin position="124"/>
        <end position="143"/>
    </location>
</feature>
<evidence type="ECO:0000256" key="3">
    <source>
        <dbReference type="ARBA" id="ARBA00022692"/>
    </source>
</evidence>
<dbReference type="RefSeq" id="WP_126790774.1">
    <property type="nucleotide sequence ID" value="NZ_CP060720.1"/>
</dbReference>
<keyword evidence="6" id="KW-0808">Transferase</keyword>
<evidence type="ECO:0000256" key="4">
    <source>
        <dbReference type="ARBA" id="ARBA00022989"/>
    </source>
</evidence>
<accession>A0A430B8K8</accession>
<dbReference type="PANTHER" id="PTHR37693:SF1">
    <property type="entry name" value="INTEGRAL MEMBRANE PROTEIN"/>
    <property type="match status" value="1"/>
</dbReference>
<evidence type="ECO:0000256" key="6">
    <source>
        <dbReference type="RuleBase" id="RU363042"/>
    </source>
</evidence>